<organism evidence="1">
    <name type="scientific">marine metagenome</name>
    <dbReference type="NCBI Taxonomy" id="408172"/>
    <lineage>
        <taxon>unclassified sequences</taxon>
        <taxon>metagenomes</taxon>
        <taxon>ecological metagenomes</taxon>
    </lineage>
</organism>
<evidence type="ECO:0000313" key="1">
    <source>
        <dbReference type="EMBL" id="SVB70351.1"/>
    </source>
</evidence>
<sequence>MKIRHIQSLDIWLLSKGNRVLYRGRHNPWRSERILKGALRREGLQVVA</sequence>
<dbReference type="AlphaFoldDB" id="A0A382G838"/>
<protein>
    <submittedName>
        <fullName evidence="1">Uncharacterized protein</fullName>
    </submittedName>
</protein>
<name>A0A382G838_9ZZZZ</name>
<gene>
    <name evidence="1" type="ORF">METZ01_LOCUS223205</name>
</gene>
<proteinExistence type="predicted"/>
<dbReference type="EMBL" id="UINC01053615">
    <property type="protein sequence ID" value="SVB70351.1"/>
    <property type="molecule type" value="Genomic_DNA"/>
</dbReference>
<accession>A0A382G838</accession>
<reference evidence="1" key="1">
    <citation type="submission" date="2018-05" db="EMBL/GenBank/DDBJ databases">
        <authorList>
            <person name="Lanie J.A."/>
            <person name="Ng W.-L."/>
            <person name="Kazmierczak K.M."/>
            <person name="Andrzejewski T.M."/>
            <person name="Davidsen T.M."/>
            <person name="Wayne K.J."/>
            <person name="Tettelin H."/>
            <person name="Glass J.I."/>
            <person name="Rusch D."/>
            <person name="Podicherti R."/>
            <person name="Tsui H.-C.T."/>
            <person name="Winkler M.E."/>
        </authorList>
    </citation>
    <scope>NUCLEOTIDE SEQUENCE</scope>
</reference>